<evidence type="ECO:0000256" key="2">
    <source>
        <dbReference type="ARBA" id="ARBA00012438"/>
    </source>
</evidence>
<proteinExistence type="predicted"/>
<dbReference type="SMART" id="SM00387">
    <property type="entry name" value="HATPase_c"/>
    <property type="match status" value="1"/>
</dbReference>
<evidence type="ECO:0000313" key="6">
    <source>
        <dbReference type="Proteomes" id="UP000298656"/>
    </source>
</evidence>
<sequence length="461" mass="50288">MSDLATLFEMPLFAGLSEERKQWLCENLIERRLKRGDVLIREGERVTHQYILLEGELVTEKIVGGRPMFDDRRSAPTSIAEASLLAEVPAPLTFTAVTDCRLVALSEDAFRMLLSECQSYSRAIYRSMFARISAYDTFILTGEKLAALGRLSAGLAHELNNPAAAVARATDQLRASLVGTGEAIHALVSSTMPVDVMGTLNELASRAIPEQASHQSPVQQSEAEGLLADWLAGRGTAKPWLVAPHLVAAGISLDDLAPVAARVSSAQFGAGIRWLAARLELRALADEAWLGAARISELVKAMKDYSYMDQAPLQEVDIHDGIEDTLTIMRYKLKHGVTVKRDYDRTLPRVPVYGSELNQVWTNLIDNAVDAMSGEGEITIRTRREGNLASVEIADTGPGIPEEIQAQLFDPFFTTKPPGKGSGLGLHIAYRTVVNRHGGTINIVSRAGESIFQVRLPLAIH</sequence>
<dbReference type="RefSeq" id="WP_137331679.1">
    <property type="nucleotide sequence ID" value="NZ_CP040077.1"/>
</dbReference>
<evidence type="ECO:0000256" key="1">
    <source>
        <dbReference type="ARBA" id="ARBA00000085"/>
    </source>
</evidence>
<dbReference type="InterPro" id="IPR018490">
    <property type="entry name" value="cNMP-bd_dom_sf"/>
</dbReference>
<dbReference type="Proteomes" id="UP000298656">
    <property type="component" value="Chromosome 1"/>
</dbReference>
<dbReference type="InterPro" id="IPR005467">
    <property type="entry name" value="His_kinase_dom"/>
</dbReference>
<dbReference type="Pfam" id="PF02518">
    <property type="entry name" value="HATPase_c"/>
    <property type="match status" value="1"/>
</dbReference>
<dbReference type="PRINTS" id="PR00344">
    <property type="entry name" value="BCTRLSENSOR"/>
</dbReference>
<dbReference type="EC" id="2.7.13.3" evidence="2"/>
<gene>
    <name evidence="5" type="ORF">FAZ95_06405</name>
</gene>
<feature type="domain" description="Histidine kinase" evidence="4">
    <location>
        <begin position="294"/>
        <end position="460"/>
    </location>
</feature>
<dbReference type="InterPro" id="IPR014710">
    <property type="entry name" value="RmlC-like_jellyroll"/>
</dbReference>
<dbReference type="Gene3D" id="3.30.565.10">
    <property type="entry name" value="Histidine kinase-like ATPase, C-terminal domain"/>
    <property type="match status" value="1"/>
</dbReference>
<dbReference type="KEGG" id="tvl:FAZ95_06405"/>
<dbReference type="PROSITE" id="PS50042">
    <property type="entry name" value="CNMP_BINDING_3"/>
    <property type="match status" value="1"/>
</dbReference>
<evidence type="ECO:0000313" key="5">
    <source>
        <dbReference type="EMBL" id="QCP48848.1"/>
    </source>
</evidence>
<dbReference type="OrthoDB" id="8571673at2"/>
<dbReference type="CDD" id="cd00038">
    <property type="entry name" value="CAP_ED"/>
    <property type="match status" value="1"/>
</dbReference>
<dbReference type="SUPFAM" id="SSF55874">
    <property type="entry name" value="ATPase domain of HSP90 chaperone/DNA topoisomerase II/histidine kinase"/>
    <property type="match status" value="1"/>
</dbReference>
<organism evidence="5 6">
    <name type="scientific">Trinickia violacea</name>
    <dbReference type="NCBI Taxonomy" id="2571746"/>
    <lineage>
        <taxon>Bacteria</taxon>
        <taxon>Pseudomonadati</taxon>
        <taxon>Pseudomonadota</taxon>
        <taxon>Betaproteobacteria</taxon>
        <taxon>Burkholderiales</taxon>
        <taxon>Burkholderiaceae</taxon>
        <taxon>Trinickia</taxon>
    </lineage>
</organism>
<dbReference type="InterPro" id="IPR003594">
    <property type="entry name" value="HATPase_dom"/>
</dbReference>
<dbReference type="PANTHER" id="PTHR43065">
    <property type="entry name" value="SENSOR HISTIDINE KINASE"/>
    <property type="match status" value="1"/>
</dbReference>
<dbReference type="InterPro" id="IPR000595">
    <property type="entry name" value="cNMP-bd_dom"/>
</dbReference>
<comment type="catalytic activity">
    <reaction evidence="1">
        <text>ATP + protein L-histidine = ADP + protein N-phospho-L-histidine.</text>
        <dbReference type="EC" id="2.7.13.3"/>
    </reaction>
</comment>
<feature type="domain" description="Cyclic nucleotide-binding" evidence="3">
    <location>
        <begin position="12"/>
        <end position="131"/>
    </location>
</feature>
<dbReference type="AlphaFoldDB" id="A0A4P8IJB2"/>
<dbReference type="Gene3D" id="2.60.120.10">
    <property type="entry name" value="Jelly Rolls"/>
    <property type="match status" value="1"/>
</dbReference>
<dbReference type="GO" id="GO:0004673">
    <property type="term" value="F:protein histidine kinase activity"/>
    <property type="evidence" value="ECO:0007669"/>
    <property type="project" value="UniProtKB-EC"/>
</dbReference>
<evidence type="ECO:0000259" key="3">
    <source>
        <dbReference type="PROSITE" id="PS50042"/>
    </source>
</evidence>
<evidence type="ECO:0000259" key="4">
    <source>
        <dbReference type="PROSITE" id="PS50109"/>
    </source>
</evidence>
<dbReference type="Gene3D" id="1.10.287.130">
    <property type="match status" value="1"/>
</dbReference>
<dbReference type="SUPFAM" id="SSF51206">
    <property type="entry name" value="cAMP-binding domain-like"/>
    <property type="match status" value="1"/>
</dbReference>
<dbReference type="EMBL" id="CP040077">
    <property type="protein sequence ID" value="QCP48848.1"/>
    <property type="molecule type" value="Genomic_DNA"/>
</dbReference>
<keyword evidence="6" id="KW-1185">Reference proteome</keyword>
<name>A0A4P8IJB2_9BURK</name>
<dbReference type="InterPro" id="IPR004358">
    <property type="entry name" value="Sig_transdc_His_kin-like_C"/>
</dbReference>
<reference evidence="5 6" key="1">
    <citation type="submission" date="2019-05" db="EMBL/GenBank/DDBJ databases">
        <title>Burkholderia sp. DHOD12, isolated from subtropical forest soil.</title>
        <authorList>
            <person name="Gao Z.-H."/>
            <person name="Qiu L.-H."/>
        </authorList>
    </citation>
    <scope>NUCLEOTIDE SEQUENCE [LARGE SCALE GENOMIC DNA]</scope>
    <source>
        <strain evidence="5 6">DHOD12</strain>
    </source>
</reference>
<dbReference type="PANTHER" id="PTHR43065:SF48">
    <property type="entry name" value="HISTIDINE KINASE"/>
    <property type="match status" value="1"/>
</dbReference>
<accession>A0A4P8IJB2</accession>
<dbReference type="PROSITE" id="PS50109">
    <property type="entry name" value="HIS_KIN"/>
    <property type="match status" value="1"/>
</dbReference>
<dbReference type="Pfam" id="PF00027">
    <property type="entry name" value="cNMP_binding"/>
    <property type="match status" value="1"/>
</dbReference>
<dbReference type="SMART" id="SM00100">
    <property type="entry name" value="cNMP"/>
    <property type="match status" value="1"/>
</dbReference>
<protein>
    <recommendedName>
        <fullName evidence="2">histidine kinase</fullName>
        <ecNumber evidence="2">2.7.13.3</ecNumber>
    </recommendedName>
</protein>
<dbReference type="InterPro" id="IPR036890">
    <property type="entry name" value="HATPase_C_sf"/>
</dbReference>